<evidence type="ECO:0000313" key="3">
    <source>
        <dbReference type="EMBL" id="CDS07748.1"/>
    </source>
</evidence>
<accession>A0A077WKP3</accession>
<reference evidence="3" key="1">
    <citation type="journal article" date="2014" name="Genome Announc.">
        <title>De novo whole-genome sequence and genome annotation of Lichtheimia ramosa.</title>
        <authorList>
            <person name="Linde J."/>
            <person name="Schwartze V."/>
            <person name="Binder U."/>
            <person name="Lass-Florl C."/>
            <person name="Voigt K."/>
            <person name="Horn F."/>
        </authorList>
    </citation>
    <scope>NUCLEOTIDE SEQUENCE</scope>
    <source>
        <strain evidence="3">JMRC FSU:6197</strain>
    </source>
</reference>
<name>A0A077WKP3_9FUNG</name>
<dbReference type="GO" id="GO:0010737">
    <property type="term" value="P:protein kinase A signaling"/>
    <property type="evidence" value="ECO:0007669"/>
    <property type="project" value="TreeGrafter"/>
</dbReference>
<dbReference type="PANTHER" id="PTHR12832:SF11">
    <property type="entry name" value="LD23868P"/>
    <property type="match status" value="1"/>
</dbReference>
<proteinExistence type="inferred from homology"/>
<evidence type="ECO:0000256" key="2">
    <source>
        <dbReference type="SAM" id="MobiDB-lite"/>
    </source>
</evidence>
<dbReference type="AlphaFoldDB" id="A0A077WKP3"/>
<protein>
    <submittedName>
        <fullName evidence="3">Uncharacterized protein</fullName>
    </submittedName>
</protein>
<dbReference type="EMBL" id="LK023324">
    <property type="protein sequence ID" value="CDS07748.1"/>
    <property type="molecule type" value="Genomic_DNA"/>
</dbReference>
<dbReference type="PANTHER" id="PTHR12832">
    <property type="entry name" value="TESTIS-SPECIFIC PROTEIN PBS13 T-COMPLEX 11"/>
    <property type="match status" value="1"/>
</dbReference>
<gene>
    <name evidence="3" type="ORF">LRAMOSA01697</name>
</gene>
<dbReference type="OrthoDB" id="276323at2759"/>
<organism evidence="3">
    <name type="scientific">Lichtheimia ramosa</name>
    <dbReference type="NCBI Taxonomy" id="688394"/>
    <lineage>
        <taxon>Eukaryota</taxon>
        <taxon>Fungi</taxon>
        <taxon>Fungi incertae sedis</taxon>
        <taxon>Mucoromycota</taxon>
        <taxon>Mucoromycotina</taxon>
        <taxon>Mucoromycetes</taxon>
        <taxon>Mucorales</taxon>
        <taxon>Lichtheimiaceae</taxon>
        <taxon>Lichtheimia</taxon>
    </lineage>
</organism>
<sequence>MSKSDSSGNSNLFEKGWLQRLQVAAKRLLTSFEAYVACQNPDTDMQQTIQSHWQGYGRLFQAWKKNDRAQLLAATTAHYNGLMDLKQTIQEKTPDGPDRREACDALEEQLRQVQDKIERLGGPVVHVPNDQSTASTIPTPPSSHHGSDDENEQQQSDNQEHRQQTIRMLQGMSQKNGISNEQLAHEIILDPEFKLERAKGIEYQVTAAARRAFFDKLDQDLTQGVAGAQDTLLEVVADVRQQLLKVAPRNEQEAIHCNMDLELMQQQLTACVCDLDAKIDWILSVMQRSCAPIRDTAVESIHHYSRVSQKLERIVDVLQDMALDMANAKLHALRPHLLSMAVDYARAKFDETISGNPKVRALPHTKQWLQEAYNRLLSSNSSNALTTAATPTHEAVVQDAMIHLLLSPKSAAEWAPETLCLDISRLVQFQNTAQAITIVAALLTLARNFGIVDEEDHAELAETLFTLLKDNNTSPKHLAAEIERRVGDNKREEMIRTMVDKTLSHNDAIYALLSRRVASVLRSYIATRDMAAPTALYSYGLRHVSETLQGLCEHVYVLADYHYRVHEQRYKVIINQIM</sequence>
<evidence type="ECO:0000256" key="1">
    <source>
        <dbReference type="ARBA" id="ARBA00010954"/>
    </source>
</evidence>
<dbReference type="InterPro" id="IPR008862">
    <property type="entry name" value="Tcp11"/>
</dbReference>
<feature type="region of interest" description="Disordered" evidence="2">
    <location>
        <begin position="123"/>
        <end position="163"/>
    </location>
</feature>
<dbReference type="Pfam" id="PF05794">
    <property type="entry name" value="Tcp11"/>
    <property type="match status" value="1"/>
</dbReference>
<comment type="similarity">
    <text evidence="1">Belongs to the TCP11 family.</text>
</comment>